<reference evidence="9 10" key="1">
    <citation type="submission" date="2017-06" db="EMBL/GenBank/DDBJ databases">
        <authorList>
            <person name="Kim H.J."/>
            <person name="Triplett B.A."/>
        </authorList>
    </citation>
    <scope>NUCLEOTIDE SEQUENCE [LARGE SCALE GENOMIC DNA]</scope>
    <source>
        <strain evidence="9 10">DSM 19307</strain>
    </source>
</reference>
<dbReference type="PANTHER" id="PTHR48090:SF3">
    <property type="entry name" value="UNDECAPRENYL-PHOSPHATE 4-DEOXY-4-FORMAMIDO-L-ARABINOSE TRANSFERASE"/>
    <property type="match status" value="1"/>
</dbReference>
<protein>
    <submittedName>
        <fullName evidence="9">Dolichol-phosphate mannosyltransferase</fullName>
    </submittedName>
</protein>
<evidence type="ECO:0000256" key="3">
    <source>
        <dbReference type="ARBA" id="ARBA00022679"/>
    </source>
</evidence>
<dbReference type="Proteomes" id="UP000198393">
    <property type="component" value="Unassembled WGS sequence"/>
</dbReference>
<name>A0A239HRJ6_EKHLU</name>
<feature type="domain" description="Glycosyltransferase 2-like" evidence="8">
    <location>
        <begin position="4"/>
        <end position="142"/>
    </location>
</feature>
<dbReference type="InterPro" id="IPR029044">
    <property type="entry name" value="Nucleotide-diphossugar_trans"/>
</dbReference>
<dbReference type="GO" id="GO:0009103">
    <property type="term" value="P:lipopolysaccharide biosynthetic process"/>
    <property type="evidence" value="ECO:0007669"/>
    <property type="project" value="UniProtKB-KW"/>
</dbReference>
<dbReference type="Gene3D" id="3.90.550.10">
    <property type="entry name" value="Spore Coat Polysaccharide Biosynthesis Protein SpsA, Chain A"/>
    <property type="match status" value="1"/>
</dbReference>
<evidence type="ECO:0000256" key="6">
    <source>
        <dbReference type="ARBA" id="ARBA00022989"/>
    </source>
</evidence>
<evidence type="ECO:0000256" key="1">
    <source>
        <dbReference type="ARBA" id="ARBA00022475"/>
    </source>
</evidence>
<evidence type="ECO:0000256" key="4">
    <source>
        <dbReference type="ARBA" id="ARBA00022692"/>
    </source>
</evidence>
<keyword evidence="3 9" id="KW-0808">Transferase</keyword>
<accession>A0A239HRJ6</accession>
<dbReference type="SUPFAM" id="SSF53448">
    <property type="entry name" value="Nucleotide-diphospho-sugar transferases"/>
    <property type="match status" value="1"/>
</dbReference>
<keyword evidence="1" id="KW-1003">Cell membrane</keyword>
<evidence type="ECO:0000313" key="9">
    <source>
        <dbReference type="EMBL" id="SNS83967.1"/>
    </source>
</evidence>
<evidence type="ECO:0000313" key="10">
    <source>
        <dbReference type="Proteomes" id="UP000198393"/>
    </source>
</evidence>
<keyword evidence="6" id="KW-1133">Transmembrane helix</keyword>
<sequence length="254" mass="29273">MNISFIILVYNDSGSLPSLLAQLDQTLKSNFNNYEIIAVNDCSTDKSEEVLKSLQSHYPFLRIHTNQKNLNVGGAFQQGVAICKYEYIGYTDGDFQYDMRDITKYCEYLPEYHILTGYRFNRKDSVYRKIASTFFNHLITTFFQLKLKDVNSGLKIFDSQKLKAIGSWSTGASYDLEIIVKMKYQQSAKFKEVKINHKPRVHGKAMGLSGANVANIIESLLYTLSIFHKKSFRNHVYKKLLTLVLFSISNKHKQ</sequence>
<dbReference type="InterPro" id="IPR050256">
    <property type="entry name" value="Glycosyltransferase_2"/>
</dbReference>
<evidence type="ECO:0000259" key="8">
    <source>
        <dbReference type="Pfam" id="PF00535"/>
    </source>
</evidence>
<dbReference type="Pfam" id="PF00535">
    <property type="entry name" value="Glycos_transf_2"/>
    <property type="match status" value="1"/>
</dbReference>
<keyword evidence="5" id="KW-0448">Lipopolysaccharide biosynthesis</keyword>
<dbReference type="PANTHER" id="PTHR48090">
    <property type="entry name" value="UNDECAPRENYL-PHOSPHATE 4-DEOXY-4-FORMAMIDO-L-ARABINOSE TRANSFERASE-RELATED"/>
    <property type="match status" value="1"/>
</dbReference>
<keyword evidence="2 9" id="KW-0328">Glycosyltransferase</keyword>
<dbReference type="InterPro" id="IPR001173">
    <property type="entry name" value="Glyco_trans_2-like"/>
</dbReference>
<organism evidence="9 10">
    <name type="scientific">Ekhidna lutea</name>
    <dbReference type="NCBI Taxonomy" id="447679"/>
    <lineage>
        <taxon>Bacteria</taxon>
        <taxon>Pseudomonadati</taxon>
        <taxon>Bacteroidota</taxon>
        <taxon>Cytophagia</taxon>
        <taxon>Cytophagales</taxon>
        <taxon>Reichenbachiellaceae</taxon>
        <taxon>Ekhidna</taxon>
    </lineage>
</organism>
<gene>
    <name evidence="9" type="ORF">SAMN05421640_1463</name>
</gene>
<evidence type="ECO:0000256" key="2">
    <source>
        <dbReference type="ARBA" id="ARBA00022676"/>
    </source>
</evidence>
<dbReference type="RefSeq" id="WP_089356197.1">
    <property type="nucleotide sequence ID" value="NZ_FZPD01000002.1"/>
</dbReference>
<keyword evidence="7" id="KW-0472">Membrane</keyword>
<keyword evidence="4" id="KW-0812">Transmembrane</keyword>
<proteinExistence type="predicted"/>
<dbReference type="OrthoDB" id="9807778at2"/>
<dbReference type="GO" id="GO:0005886">
    <property type="term" value="C:plasma membrane"/>
    <property type="evidence" value="ECO:0007669"/>
    <property type="project" value="TreeGrafter"/>
</dbReference>
<evidence type="ECO:0000256" key="5">
    <source>
        <dbReference type="ARBA" id="ARBA00022985"/>
    </source>
</evidence>
<keyword evidence="10" id="KW-1185">Reference proteome</keyword>
<dbReference type="CDD" id="cd04179">
    <property type="entry name" value="DPM_DPG-synthase_like"/>
    <property type="match status" value="1"/>
</dbReference>
<dbReference type="AlphaFoldDB" id="A0A239HRJ6"/>
<dbReference type="EMBL" id="FZPD01000002">
    <property type="protein sequence ID" value="SNS83967.1"/>
    <property type="molecule type" value="Genomic_DNA"/>
</dbReference>
<dbReference type="GO" id="GO:0099621">
    <property type="term" value="F:undecaprenyl-phosphate 4-deoxy-4-formamido-L-arabinose transferase activity"/>
    <property type="evidence" value="ECO:0007669"/>
    <property type="project" value="TreeGrafter"/>
</dbReference>
<evidence type="ECO:0000256" key="7">
    <source>
        <dbReference type="ARBA" id="ARBA00023136"/>
    </source>
</evidence>